<evidence type="ECO:0000256" key="7">
    <source>
        <dbReference type="ARBA" id="ARBA00023015"/>
    </source>
</evidence>
<keyword evidence="4" id="KW-0677">Repeat</keyword>
<dbReference type="Gene3D" id="3.30.160.60">
    <property type="entry name" value="Classic Zinc Finger"/>
    <property type="match status" value="8"/>
</dbReference>
<feature type="domain" description="C2H2-type" evidence="12">
    <location>
        <begin position="370"/>
        <end position="397"/>
    </location>
</feature>
<feature type="domain" description="KRAB" evidence="13">
    <location>
        <begin position="4"/>
        <end position="75"/>
    </location>
</feature>
<evidence type="ECO:0000256" key="1">
    <source>
        <dbReference type="ARBA" id="ARBA00004123"/>
    </source>
</evidence>
<dbReference type="Gene3D" id="6.10.140.140">
    <property type="match status" value="1"/>
</dbReference>
<dbReference type="CDD" id="cd07765">
    <property type="entry name" value="KRAB_A-box"/>
    <property type="match status" value="1"/>
</dbReference>
<organism evidence="14 15">
    <name type="scientific">Cnephaeus nilssonii</name>
    <name type="common">Northern bat</name>
    <name type="synonym">Eptesicus nilssonii</name>
    <dbReference type="NCBI Taxonomy" id="3371016"/>
    <lineage>
        <taxon>Eukaryota</taxon>
        <taxon>Metazoa</taxon>
        <taxon>Chordata</taxon>
        <taxon>Craniata</taxon>
        <taxon>Vertebrata</taxon>
        <taxon>Euteleostomi</taxon>
        <taxon>Mammalia</taxon>
        <taxon>Eutheria</taxon>
        <taxon>Laurasiatheria</taxon>
        <taxon>Chiroptera</taxon>
        <taxon>Yangochiroptera</taxon>
        <taxon>Vespertilionidae</taxon>
        <taxon>Cnephaeus</taxon>
    </lineage>
</organism>
<dbReference type="PROSITE" id="PS50157">
    <property type="entry name" value="ZINC_FINGER_C2H2_2"/>
    <property type="match status" value="8"/>
</dbReference>
<evidence type="ECO:0000256" key="11">
    <source>
        <dbReference type="PROSITE-ProRule" id="PRU00042"/>
    </source>
</evidence>
<dbReference type="EMBL" id="JAULJE010000025">
    <property type="protein sequence ID" value="KAK1327818.1"/>
    <property type="molecule type" value="Genomic_DNA"/>
</dbReference>
<feature type="domain" description="C2H2-type" evidence="12">
    <location>
        <begin position="258"/>
        <end position="285"/>
    </location>
</feature>
<evidence type="ECO:0000256" key="8">
    <source>
        <dbReference type="ARBA" id="ARBA00023125"/>
    </source>
</evidence>
<keyword evidence="8" id="KW-0238">DNA-binding</keyword>
<dbReference type="PANTHER" id="PTHR24393:SF166">
    <property type="entry name" value="ZINC FINGER PROTEIN 771"/>
    <property type="match status" value="1"/>
</dbReference>
<feature type="domain" description="C2H2-type" evidence="12">
    <location>
        <begin position="450"/>
        <end position="478"/>
    </location>
</feature>
<comment type="similarity">
    <text evidence="2">Belongs to the krueppel C2H2-type zinc-finger protein family.</text>
</comment>
<dbReference type="SUPFAM" id="SSF57667">
    <property type="entry name" value="beta-beta-alpha zinc fingers"/>
    <property type="match status" value="4"/>
</dbReference>
<dbReference type="FunFam" id="3.30.160.60:FF:002343">
    <property type="entry name" value="Zinc finger protein 33A"/>
    <property type="match status" value="4"/>
</dbReference>
<dbReference type="PROSITE" id="PS00028">
    <property type="entry name" value="ZINC_FINGER_C2H2_1"/>
    <property type="match status" value="7"/>
</dbReference>
<dbReference type="Proteomes" id="UP001177744">
    <property type="component" value="Unassembled WGS sequence"/>
</dbReference>
<dbReference type="FunFam" id="3.30.160.60:FF:001270">
    <property type="entry name" value="zinc finger protein 583 isoform X1"/>
    <property type="match status" value="1"/>
</dbReference>
<keyword evidence="15" id="KW-1185">Reference proteome</keyword>
<keyword evidence="7" id="KW-0805">Transcription regulation</keyword>
<feature type="domain" description="C2H2-type" evidence="12">
    <location>
        <begin position="286"/>
        <end position="313"/>
    </location>
</feature>
<name>A0AA40HB62_CNENI</name>
<evidence type="ECO:0000313" key="15">
    <source>
        <dbReference type="Proteomes" id="UP001177744"/>
    </source>
</evidence>
<dbReference type="InterPro" id="IPR001909">
    <property type="entry name" value="KRAB"/>
</dbReference>
<dbReference type="GO" id="GO:0005634">
    <property type="term" value="C:nucleus"/>
    <property type="evidence" value="ECO:0007669"/>
    <property type="project" value="UniProtKB-SubCell"/>
</dbReference>
<evidence type="ECO:0000256" key="2">
    <source>
        <dbReference type="ARBA" id="ARBA00006991"/>
    </source>
</evidence>
<evidence type="ECO:0000259" key="12">
    <source>
        <dbReference type="PROSITE" id="PS50157"/>
    </source>
</evidence>
<comment type="subcellular location">
    <subcellularLocation>
        <location evidence="1">Nucleus</location>
    </subcellularLocation>
</comment>
<dbReference type="PROSITE" id="PS50805">
    <property type="entry name" value="KRAB"/>
    <property type="match status" value="1"/>
</dbReference>
<reference evidence="14" key="1">
    <citation type="submission" date="2023-06" db="EMBL/GenBank/DDBJ databases">
        <title>Reference genome for the Northern bat (Eptesicus nilssonii), a most northern bat species.</title>
        <authorList>
            <person name="Laine V.N."/>
            <person name="Pulliainen A.T."/>
            <person name="Lilley T.M."/>
        </authorList>
    </citation>
    <scope>NUCLEOTIDE SEQUENCE</scope>
    <source>
        <strain evidence="14">BLF_Eptnil</strain>
        <tissue evidence="14">Kidney</tissue>
    </source>
</reference>
<dbReference type="InterPro" id="IPR036051">
    <property type="entry name" value="KRAB_dom_sf"/>
</dbReference>
<dbReference type="SMART" id="SM00349">
    <property type="entry name" value="KRAB"/>
    <property type="match status" value="1"/>
</dbReference>
<feature type="domain" description="C2H2-type" evidence="12">
    <location>
        <begin position="314"/>
        <end position="341"/>
    </location>
</feature>
<dbReference type="SUPFAM" id="SSF109640">
    <property type="entry name" value="KRAB domain (Kruppel-associated box)"/>
    <property type="match status" value="1"/>
</dbReference>
<evidence type="ECO:0000256" key="9">
    <source>
        <dbReference type="ARBA" id="ARBA00023163"/>
    </source>
</evidence>
<keyword evidence="9" id="KW-0804">Transcription</keyword>
<keyword evidence="10" id="KW-0539">Nucleus</keyword>
<dbReference type="GO" id="GO:0008270">
    <property type="term" value="F:zinc ion binding"/>
    <property type="evidence" value="ECO:0007669"/>
    <property type="project" value="UniProtKB-KW"/>
</dbReference>
<dbReference type="InterPro" id="IPR013087">
    <property type="entry name" value="Znf_C2H2_type"/>
</dbReference>
<keyword evidence="5 11" id="KW-0863">Zinc-finger</keyword>
<dbReference type="SMART" id="SM00355">
    <property type="entry name" value="ZnF_C2H2"/>
    <property type="match status" value="7"/>
</dbReference>
<keyword evidence="6" id="KW-0862">Zinc</keyword>
<feature type="domain" description="C2H2-type" evidence="12">
    <location>
        <begin position="342"/>
        <end position="369"/>
    </location>
</feature>
<dbReference type="GO" id="GO:0000978">
    <property type="term" value="F:RNA polymerase II cis-regulatory region sequence-specific DNA binding"/>
    <property type="evidence" value="ECO:0007669"/>
    <property type="project" value="TreeGrafter"/>
</dbReference>
<evidence type="ECO:0000256" key="4">
    <source>
        <dbReference type="ARBA" id="ARBA00022737"/>
    </source>
</evidence>
<evidence type="ECO:0000256" key="5">
    <source>
        <dbReference type="ARBA" id="ARBA00022771"/>
    </source>
</evidence>
<evidence type="ECO:0000256" key="3">
    <source>
        <dbReference type="ARBA" id="ARBA00022723"/>
    </source>
</evidence>
<evidence type="ECO:0000256" key="10">
    <source>
        <dbReference type="ARBA" id="ARBA00023242"/>
    </source>
</evidence>
<dbReference type="GO" id="GO:0001228">
    <property type="term" value="F:DNA-binding transcription activator activity, RNA polymerase II-specific"/>
    <property type="evidence" value="ECO:0007669"/>
    <property type="project" value="TreeGrafter"/>
</dbReference>
<evidence type="ECO:0000313" key="14">
    <source>
        <dbReference type="EMBL" id="KAK1327818.1"/>
    </source>
</evidence>
<feature type="domain" description="C2H2-type" evidence="12">
    <location>
        <begin position="422"/>
        <end position="449"/>
    </location>
</feature>
<gene>
    <name evidence="14" type="ORF">QTO34_012726</name>
</gene>
<dbReference type="InterPro" id="IPR036236">
    <property type="entry name" value="Znf_C2H2_sf"/>
</dbReference>
<sequence>MRDMNFEDVAIAFSQKEWEILDEAQRRLYCDVMLEVFALVSFIGPWHKMDDVEAYSEHSVPIGDSQVRGSKTAPATQRTHLCKPCFSVLKDTLHLTGLQVAYFEKNVFLSDTCVRDLCFSVNSHQQQKDASGENPWEEDRESASLVASCCCFLSGVPAASRQVGKDSPAISGLLQHEATLITEEPHRNNEISQECISGKRHLQWVECERAASQKLKVASQKGLCSGDMINESNKCGKVFRQNFTHPQHGRVHTGEKSCECTDCGKVFSKSTERIKHSRVHIRKKRYKCRDCEKSFHYKSDFTRHRRVHTGEKPYGCSECGKHFSQRTDLTTHHRVHTGEKPYACSECGKHFSQKTDLTKHHRVHTGEKPYACSNCGKSFSKSYSLSRHRRAHTAKCSAYSECGKSLGYKHRHPRVHTGEKSYRCSECGRHFSRRAELIIHHRVHTGEKPYECSECGKSFRQRSTLTTHHKRVHTREKP</sequence>
<dbReference type="PANTHER" id="PTHR24393">
    <property type="entry name" value="ZINC FINGER PROTEIN"/>
    <property type="match status" value="1"/>
</dbReference>
<evidence type="ECO:0000256" key="6">
    <source>
        <dbReference type="ARBA" id="ARBA00022833"/>
    </source>
</evidence>
<comment type="caution">
    <text evidence="14">The sequence shown here is derived from an EMBL/GenBank/DDBJ whole genome shotgun (WGS) entry which is preliminary data.</text>
</comment>
<protein>
    <submittedName>
        <fullName evidence="14">Uncharacterized protein</fullName>
    </submittedName>
</protein>
<feature type="domain" description="C2H2-type" evidence="12">
    <location>
        <begin position="222"/>
        <end position="257"/>
    </location>
</feature>
<dbReference type="AlphaFoldDB" id="A0AA40HB62"/>
<evidence type="ECO:0000259" key="13">
    <source>
        <dbReference type="PROSITE" id="PS50805"/>
    </source>
</evidence>
<proteinExistence type="inferred from homology"/>
<accession>A0AA40HB62</accession>
<keyword evidence="3" id="KW-0479">Metal-binding</keyword>
<dbReference type="Pfam" id="PF01352">
    <property type="entry name" value="KRAB"/>
    <property type="match status" value="1"/>
</dbReference>
<dbReference type="FunFam" id="3.30.160.60:FF:001035">
    <property type="entry name" value="zinc finger protein 697"/>
    <property type="match status" value="1"/>
</dbReference>
<dbReference type="Pfam" id="PF00096">
    <property type="entry name" value="zf-C2H2"/>
    <property type="match status" value="7"/>
</dbReference>